<feature type="transmembrane region" description="Helical" evidence="6">
    <location>
        <begin position="147"/>
        <end position="169"/>
    </location>
</feature>
<dbReference type="InterPro" id="IPR036259">
    <property type="entry name" value="MFS_trans_sf"/>
</dbReference>
<dbReference type="OrthoDB" id="410267at2759"/>
<evidence type="ECO:0000256" key="6">
    <source>
        <dbReference type="SAM" id="Phobius"/>
    </source>
</evidence>
<keyword evidence="2" id="KW-0813">Transport</keyword>
<dbReference type="InterPro" id="IPR052983">
    <property type="entry name" value="MFS_Riboflavin_Transporter"/>
</dbReference>
<dbReference type="PANTHER" id="PTHR43385">
    <property type="entry name" value="RIBOFLAVIN TRANSPORTER RIBJ"/>
    <property type="match status" value="1"/>
</dbReference>
<evidence type="ECO:0000256" key="1">
    <source>
        <dbReference type="ARBA" id="ARBA00004141"/>
    </source>
</evidence>
<evidence type="ECO:0000256" key="4">
    <source>
        <dbReference type="ARBA" id="ARBA00022989"/>
    </source>
</evidence>
<dbReference type="WBParaSite" id="TTAC_0000387201-mRNA-1">
    <property type="protein sequence ID" value="TTAC_0000387201-mRNA-1"/>
    <property type="gene ID" value="TTAC_0000387201"/>
</dbReference>
<proteinExistence type="predicted"/>
<dbReference type="AlphaFoldDB" id="A0A0R3WSY2"/>
<sequence>MAHNALWNFPCGYDNVAVQGNANKTLYSSSEDCSVKNLANISRIIGQKEIKNDRFLTAVGTLSSVANMLGRLMWGELADRIFYKASTLLAVVYAIWSLLFLVLPFSPHVPNVGIYLFAILVILLFICIAGLFVLTPYAVRKLFGQEYFAANFGLIFSAVNLFTLGRLWLCKCVHQSRVVDLMSSTESTFTLSELMPFV</sequence>
<evidence type="ECO:0000256" key="3">
    <source>
        <dbReference type="ARBA" id="ARBA00022692"/>
    </source>
</evidence>
<evidence type="ECO:0000256" key="5">
    <source>
        <dbReference type="ARBA" id="ARBA00023136"/>
    </source>
</evidence>
<comment type="subcellular location">
    <subcellularLocation>
        <location evidence="1">Membrane</location>
        <topology evidence="1">Multi-pass membrane protein</topology>
    </subcellularLocation>
</comment>
<keyword evidence="5 6" id="KW-0472">Membrane</keyword>
<protein>
    <submittedName>
        <fullName evidence="9">Nodulin-like domain-containing protein</fullName>
    </submittedName>
</protein>
<dbReference type="SUPFAM" id="SSF103473">
    <property type="entry name" value="MFS general substrate transporter"/>
    <property type="match status" value="1"/>
</dbReference>
<keyword evidence="4 6" id="KW-1133">Transmembrane helix</keyword>
<evidence type="ECO:0000313" key="8">
    <source>
        <dbReference type="Proteomes" id="UP000274429"/>
    </source>
</evidence>
<gene>
    <name evidence="7" type="ORF">TTAC_LOCUS3857</name>
</gene>
<keyword evidence="3 6" id="KW-0812">Transmembrane</keyword>
<name>A0A0R3WSY2_HYDTA</name>
<dbReference type="EMBL" id="UYWX01003171">
    <property type="protein sequence ID" value="VDM23582.1"/>
    <property type="molecule type" value="Genomic_DNA"/>
</dbReference>
<dbReference type="Gene3D" id="1.20.1250.20">
    <property type="entry name" value="MFS general substrate transporter like domains"/>
    <property type="match status" value="1"/>
</dbReference>
<reference evidence="9" key="1">
    <citation type="submission" date="2017-02" db="UniProtKB">
        <authorList>
            <consortium name="WormBaseParasite"/>
        </authorList>
    </citation>
    <scope>IDENTIFICATION</scope>
</reference>
<feature type="transmembrane region" description="Helical" evidence="6">
    <location>
        <begin position="112"/>
        <end position="135"/>
    </location>
</feature>
<accession>A0A0R3WSY2</accession>
<dbReference type="STRING" id="6205.A0A0R3WSY2"/>
<dbReference type="GO" id="GO:0016020">
    <property type="term" value="C:membrane"/>
    <property type="evidence" value="ECO:0007669"/>
    <property type="project" value="UniProtKB-SubCell"/>
</dbReference>
<keyword evidence="8" id="KW-1185">Reference proteome</keyword>
<dbReference type="PANTHER" id="PTHR43385:SF1">
    <property type="entry name" value="RIBOFLAVIN TRANSPORTER RIBJ"/>
    <property type="match status" value="1"/>
</dbReference>
<organism evidence="9">
    <name type="scientific">Hydatigena taeniaeformis</name>
    <name type="common">Feline tapeworm</name>
    <name type="synonym">Taenia taeniaeformis</name>
    <dbReference type="NCBI Taxonomy" id="6205"/>
    <lineage>
        <taxon>Eukaryota</taxon>
        <taxon>Metazoa</taxon>
        <taxon>Spiralia</taxon>
        <taxon>Lophotrochozoa</taxon>
        <taxon>Platyhelminthes</taxon>
        <taxon>Cestoda</taxon>
        <taxon>Eucestoda</taxon>
        <taxon>Cyclophyllidea</taxon>
        <taxon>Taeniidae</taxon>
        <taxon>Hydatigera</taxon>
    </lineage>
</organism>
<reference evidence="7 8" key="2">
    <citation type="submission" date="2018-11" db="EMBL/GenBank/DDBJ databases">
        <authorList>
            <consortium name="Pathogen Informatics"/>
        </authorList>
    </citation>
    <scope>NUCLEOTIDE SEQUENCE [LARGE SCALE GENOMIC DNA]</scope>
</reference>
<evidence type="ECO:0000256" key="2">
    <source>
        <dbReference type="ARBA" id="ARBA00022448"/>
    </source>
</evidence>
<dbReference type="Proteomes" id="UP000274429">
    <property type="component" value="Unassembled WGS sequence"/>
</dbReference>
<evidence type="ECO:0000313" key="7">
    <source>
        <dbReference type="EMBL" id="VDM23582.1"/>
    </source>
</evidence>
<evidence type="ECO:0000313" key="9">
    <source>
        <dbReference type="WBParaSite" id="TTAC_0000387201-mRNA-1"/>
    </source>
</evidence>
<feature type="transmembrane region" description="Helical" evidence="6">
    <location>
        <begin position="86"/>
        <end position="106"/>
    </location>
</feature>